<evidence type="ECO:0000313" key="1">
    <source>
        <dbReference type="EMBL" id="WUN77056.1"/>
    </source>
</evidence>
<reference evidence="2" key="1">
    <citation type="submission" date="2022-10" db="EMBL/GenBank/DDBJ databases">
        <title>The complete genomes of actinobacterial strains from the NBC collection.</title>
        <authorList>
            <person name="Joergensen T.S."/>
            <person name="Alvarez Arevalo M."/>
            <person name="Sterndorff E.B."/>
            <person name="Faurdal D."/>
            <person name="Vuksanovic O."/>
            <person name="Mourched A.-S."/>
            <person name="Charusanti P."/>
            <person name="Shaw S."/>
            <person name="Blin K."/>
            <person name="Weber T."/>
        </authorList>
    </citation>
    <scope>NUCLEOTIDE SEQUENCE</scope>
    <source>
        <strain evidence="2">NBC_00303</strain>
    </source>
</reference>
<keyword evidence="3" id="KW-1185">Reference proteome</keyword>
<evidence type="ECO:0000313" key="2">
    <source>
        <dbReference type="EMBL" id="WUN83977.1"/>
    </source>
</evidence>
<proteinExistence type="predicted"/>
<dbReference type="EMBL" id="CP108036">
    <property type="protein sequence ID" value="WUN83977.1"/>
    <property type="molecule type" value="Genomic_DNA"/>
</dbReference>
<protein>
    <submittedName>
        <fullName evidence="2">Uncharacterized protein</fullName>
    </submittedName>
</protein>
<organism evidence="2 3">
    <name type="scientific">Streptomyces erythrochromogenes</name>
    <dbReference type="NCBI Taxonomy" id="285574"/>
    <lineage>
        <taxon>Bacteria</taxon>
        <taxon>Bacillati</taxon>
        <taxon>Actinomycetota</taxon>
        <taxon>Actinomycetes</taxon>
        <taxon>Kitasatosporales</taxon>
        <taxon>Streptomycetaceae</taxon>
        <taxon>Streptomyces</taxon>
    </lineage>
</organism>
<dbReference type="EMBL" id="CP108036">
    <property type="protein sequence ID" value="WUN77056.1"/>
    <property type="molecule type" value="Genomic_DNA"/>
</dbReference>
<name>A0ABZ1QNI3_9ACTN</name>
<dbReference type="Proteomes" id="UP001432312">
    <property type="component" value="Chromosome"/>
</dbReference>
<sequence length="95" mass="10414">MVEQLPFGMQTPVEVTYVRCAQCGALGELVLEDERMDLALARARDHVLKMHPGVNVPKALRLVPDAAYPPADCPDVAGWVAQYNARDGVEAWGPR</sequence>
<dbReference type="RefSeq" id="WP_328738233.1">
    <property type="nucleotide sequence ID" value="NZ_CP108036.1"/>
</dbReference>
<dbReference type="GeneID" id="95502187"/>
<gene>
    <name evidence="1" type="ORF">OHA91_00180</name>
    <name evidence="2" type="ORF">OHA91_39075</name>
</gene>
<accession>A0ABZ1QNI3</accession>
<evidence type="ECO:0000313" key="3">
    <source>
        <dbReference type="Proteomes" id="UP001432312"/>
    </source>
</evidence>